<evidence type="ECO:0000313" key="5">
    <source>
        <dbReference type="Proteomes" id="UP001595455"/>
    </source>
</evidence>
<evidence type="ECO:0000313" key="4">
    <source>
        <dbReference type="Proteomes" id="UP000240957"/>
    </source>
</evidence>
<accession>A0A371YRU9</accession>
<evidence type="ECO:0008006" key="6">
    <source>
        <dbReference type="Google" id="ProtNLM"/>
    </source>
</evidence>
<dbReference type="Proteomes" id="UP001595455">
    <property type="component" value="Unassembled WGS sequence"/>
</dbReference>
<sequence length="779" mass="89551">MRLKYLSLSLFSLSLTACSSHVIKTNSLHSNLDTTQRATQALNAIYETPNFDYSGKIKIDLNQNKQGILNQNEKQQPRLDPEIEKKLNQYLVTQKIKLSETEKQALYQQMAQPNVIALSEVMGKGAAFVETMLNDLNIHYDGTVNYRQKMASFNLITQYKKPNLSVEMRIPTIIDFNNYKFYTHIFSLMPYLASPEDQDKYVYFDFSKYKDQISSVDQKALLEYLKQSSVSTYLVADQNDLRQLNVNGTERQQGIVEKIRLQGNVEELFLKANLYSAINREYLMQSVFKMDAASEQSAIKNLAAQVVSDELEDTALNEDDDHNEYDEATAAMYKLYKAVNKTFLNHDDEAEALAITESASAVADATDATIQLADHVDDEDDSVHEASSAEKVLLTSAQCESLAQRKANIRMGDVVYCQSYYDMNVLDTAATSSLTELQNSARIQALTEKFKTFGRKDHLVDAQQFKQLWLAHQDEIEAALPIKNKRNPFVIDFYIDQYGRMVKMDYDLKYHMADLQRQFNVKFDMQIQNYGKATQIDRQTLKQAKPFAEIFKDGFINRIFGGLSEQTPDSAKQGIDFSQQLTQLAKTAYQQTKSYEKTYQIVFIAKLTHDYPEIVKQYTTQDLQEIAAVYAYAYTDEDIYNPKGQALKYIQLLKKKHHLEEDDQFDHDLGNDVDDLVEGVWTTRQGSLETENLLKKHKTVEAAFAYEYMQKFEAENTIDDTQRQEFKKTAHILAKAYTAFRSQKFNQAIVANLTENSVEFIDYALFKNTYEKFSQANLK</sequence>
<reference evidence="5" key="3">
    <citation type="journal article" date="2019" name="Int. J. Syst. Evol. Microbiol.">
        <title>The Global Catalogue of Microorganisms (GCM) 10K type strain sequencing project: providing services to taxonomists for standard genome sequencing and annotation.</title>
        <authorList>
            <consortium name="The Broad Institute Genomics Platform"/>
            <consortium name="The Broad Institute Genome Sequencing Center for Infectious Disease"/>
            <person name="Wu L."/>
            <person name="Ma J."/>
        </authorList>
    </citation>
    <scope>NUCLEOTIDE SEQUENCE [LARGE SCALE GENOMIC DNA]</scope>
    <source>
        <strain evidence="5">KCTC 62575</strain>
    </source>
</reference>
<reference evidence="2" key="1">
    <citation type="journal article" date="2014" name="Int. J. Syst. Evol. Microbiol.">
        <title>Complete genome of a new Firmicutes species belonging to the dominant human colonic microbiota ('Ruminococcus bicirculans') reveals two chromosomes and a selective capacity to utilize plant glucans.</title>
        <authorList>
            <consortium name="NISC Comparative Sequencing Program"/>
            <person name="Wegmann U."/>
            <person name="Louis P."/>
            <person name="Goesmann A."/>
            <person name="Henrissat B."/>
            <person name="Duncan S.H."/>
            <person name="Flint H.J."/>
        </authorList>
    </citation>
    <scope>NUCLEOTIDE SEQUENCE</scope>
    <source>
        <strain evidence="2">KCTC 62575</strain>
    </source>
</reference>
<dbReference type="EMBL" id="PYIX02000008">
    <property type="protein sequence ID" value="RFC84188.1"/>
    <property type="molecule type" value="Genomic_DNA"/>
</dbReference>
<evidence type="ECO:0000313" key="3">
    <source>
        <dbReference type="EMBL" id="RFC84188.1"/>
    </source>
</evidence>
<reference evidence="3 4" key="2">
    <citation type="submission" date="2018-08" db="EMBL/GenBank/DDBJ databases">
        <title>The draft genome of Acinetobacter sichuanensis strain WCHAc060041.</title>
        <authorList>
            <person name="Qin J."/>
            <person name="Feng Y."/>
            <person name="Zong Z."/>
        </authorList>
    </citation>
    <scope>NUCLEOTIDE SEQUENCE [LARGE SCALE GENOMIC DNA]</scope>
    <source>
        <strain evidence="3 4">WCHAc060041</strain>
    </source>
</reference>
<keyword evidence="1" id="KW-0732">Signal</keyword>
<name>A0A371YRU9_9GAMM</name>
<proteinExistence type="predicted"/>
<evidence type="ECO:0000256" key="1">
    <source>
        <dbReference type="SAM" id="SignalP"/>
    </source>
</evidence>
<feature type="chain" id="PRO_5016970520" description="Lipoprotein" evidence="1">
    <location>
        <begin position="18"/>
        <end position="779"/>
    </location>
</feature>
<dbReference type="PROSITE" id="PS51257">
    <property type="entry name" value="PROKAR_LIPOPROTEIN"/>
    <property type="match status" value="1"/>
</dbReference>
<feature type="signal peptide" evidence="1">
    <location>
        <begin position="1"/>
        <end position="17"/>
    </location>
</feature>
<dbReference type="EMBL" id="JBHRSF010000102">
    <property type="protein sequence ID" value="MFC2997024.1"/>
    <property type="molecule type" value="Genomic_DNA"/>
</dbReference>
<reference evidence="2" key="4">
    <citation type="submission" date="2024-09" db="EMBL/GenBank/DDBJ databases">
        <authorList>
            <person name="Sun Q."/>
            <person name="Mori K."/>
        </authorList>
    </citation>
    <scope>NUCLEOTIDE SEQUENCE</scope>
    <source>
        <strain evidence="2">KCTC 62575</strain>
    </source>
</reference>
<organism evidence="3 4">
    <name type="scientific">Acinetobacter sichuanensis</name>
    <dbReference type="NCBI Taxonomy" id="2136183"/>
    <lineage>
        <taxon>Bacteria</taxon>
        <taxon>Pseudomonadati</taxon>
        <taxon>Pseudomonadota</taxon>
        <taxon>Gammaproteobacteria</taxon>
        <taxon>Moraxellales</taxon>
        <taxon>Moraxellaceae</taxon>
        <taxon>Acinetobacter</taxon>
    </lineage>
</organism>
<keyword evidence="5" id="KW-1185">Reference proteome</keyword>
<gene>
    <name evidence="2" type="ORF">ACFODO_17560</name>
    <name evidence="3" type="ORF">C9E89_007015</name>
</gene>
<dbReference type="OrthoDB" id="6668858at2"/>
<comment type="caution">
    <text evidence="3">The sequence shown here is derived from an EMBL/GenBank/DDBJ whole genome shotgun (WGS) entry which is preliminary data.</text>
</comment>
<protein>
    <recommendedName>
        <fullName evidence="6">Lipoprotein</fullName>
    </recommendedName>
</protein>
<dbReference type="AlphaFoldDB" id="A0A371YRU9"/>
<dbReference type="Proteomes" id="UP000240957">
    <property type="component" value="Unassembled WGS sequence"/>
</dbReference>
<dbReference type="RefSeq" id="WP_107007545.1">
    <property type="nucleotide sequence ID" value="NZ_JBHRSF010000102.1"/>
</dbReference>
<evidence type="ECO:0000313" key="2">
    <source>
        <dbReference type="EMBL" id="MFC2997024.1"/>
    </source>
</evidence>